<accession>A0A1V9FPV8</accession>
<proteinExistence type="predicted"/>
<dbReference type="OrthoDB" id="8662245at2"/>
<dbReference type="AlphaFoldDB" id="A0A1V9FPV8"/>
<dbReference type="Proteomes" id="UP000192796">
    <property type="component" value="Unassembled WGS sequence"/>
</dbReference>
<organism evidence="1 2">
    <name type="scientific">Niastella vici</name>
    <dbReference type="NCBI Taxonomy" id="1703345"/>
    <lineage>
        <taxon>Bacteria</taxon>
        <taxon>Pseudomonadati</taxon>
        <taxon>Bacteroidota</taxon>
        <taxon>Chitinophagia</taxon>
        <taxon>Chitinophagales</taxon>
        <taxon>Chitinophagaceae</taxon>
        <taxon>Niastella</taxon>
    </lineage>
</organism>
<gene>
    <name evidence="1" type="ORF">A3860_33810</name>
</gene>
<comment type="caution">
    <text evidence="1">The sequence shown here is derived from an EMBL/GenBank/DDBJ whole genome shotgun (WGS) entry which is preliminary data.</text>
</comment>
<reference evidence="1 2" key="1">
    <citation type="submission" date="2016-03" db="EMBL/GenBank/DDBJ databases">
        <title>Niastella vici sp. nov., isolated from farmland soil.</title>
        <authorList>
            <person name="Chen L."/>
            <person name="Wang D."/>
            <person name="Yang S."/>
            <person name="Wang G."/>
        </authorList>
    </citation>
    <scope>NUCLEOTIDE SEQUENCE [LARGE SCALE GENOMIC DNA]</scope>
    <source>
        <strain evidence="1 2">DJ57</strain>
    </source>
</reference>
<dbReference type="STRING" id="1703345.A3860_33810"/>
<dbReference type="EMBL" id="LVYD01000064">
    <property type="protein sequence ID" value="OQP60358.1"/>
    <property type="molecule type" value="Genomic_DNA"/>
</dbReference>
<dbReference type="Pfam" id="PF20288">
    <property type="entry name" value="MC2"/>
    <property type="match status" value="1"/>
</dbReference>
<evidence type="ECO:0000313" key="1">
    <source>
        <dbReference type="EMBL" id="OQP60358.1"/>
    </source>
</evidence>
<dbReference type="InterPro" id="IPR046904">
    <property type="entry name" value="ABC-3C_MC2"/>
</dbReference>
<sequence>MNSQTITFNSPLESGLRLVGLLTKAYPITYDIQRLVILDYFVVHTGDLGGPESLHAALPMRSKELLVRRKLIESGLLLMMSRNLIERIVSPEGISYAAGEMSETFLNALTSPYLQRLLERAQWVVDNFGIMNDELLKSTTRKFFDDWVEEFHTIQQSLGVQ</sequence>
<evidence type="ECO:0000313" key="2">
    <source>
        <dbReference type="Proteomes" id="UP000192796"/>
    </source>
</evidence>
<keyword evidence="2" id="KW-1185">Reference proteome</keyword>
<protein>
    <submittedName>
        <fullName evidence="1">Threonine transporter</fullName>
    </submittedName>
</protein>
<name>A0A1V9FPV8_9BACT</name>